<keyword evidence="2" id="KW-1185">Reference proteome</keyword>
<reference evidence="2" key="2">
    <citation type="journal article" date="2017" name="Nat. Plants">
        <title>The Aegilops tauschii genome reveals multiple impacts of transposons.</title>
        <authorList>
            <person name="Zhao G."/>
            <person name="Zou C."/>
            <person name="Li K."/>
            <person name="Wang K."/>
            <person name="Li T."/>
            <person name="Gao L."/>
            <person name="Zhang X."/>
            <person name="Wang H."/>
            <person name="Yang Z."/>
            <person name="Liu X."/>
            <person name="Jiang W."/>
            <person name="Mao L."/>
            <person name="Kong X."/>
            <person name="Jiao Y."/>
            <person name="Jia J."/>
        </authorList>
    </citation>
    <scope>NUCLEOTIDE SEQUENCE [LARGE SCALE GENOMIC DNA]</scope>
    <source>
        <strain evidence="2">cv. AL8/78</strain>
    </source>
</reference>
<dbReference type="EnsemblPlants" id="AET4Gv20066600.8">
    <property type="protein sequence ID" value="AET4Gv20066600.8"/>
    <property type="gene ID" value="AET4Gv20066600"/>
</dbReference>
<dbReference type="Proteomes" id="UP000015105">
    <property type="component" value="Chromosome 4D"/>
</dbReference>
<accession>A0A453H4V9</accession>
<reference evidence="1" key="4">
    <citation type="submission" date="2019-03" db="UniProtKB">
        <authorList>
            <consortium name="EnsemblPlants"/>
        </authorList>
    </citation>
    <scope>IDENTIFICATION</scope>
</reference>
<name>A0A453H4V9_AEGTS</name>
<reference evidence="1" key="3">
    <citation type="journal article" date="2017" name="Nature">
        <title>Genome sequence of the progenitor of the wheat D genome Aegilops tauschii.</title>
        <authorList>
            <person name="Luo M.C."/>
            <person name="Gu Y.Q."/>
            <person name="Puiu D."/>
            <person name="Wang H."/>
            <person name="Twardziok S.O."/>
            <person name="Deal K.R."/>
            <person name="Huo N."/>
            <person name="Zhu T."/>
            <person name="Wang L."/>
            <person name="Wang Y."/>
            <person name="McGuire P.E."/>
            <person name="Liu S."/>
            <person name="Long H."/>
            <person name="Ramasamy R.K."/>
            <person name="Rodriguez J.C."/>
            <person name="Van S.L."/>
            <person name="Yuan L."/>
            <person name="Wang Z."/>
            <person name="Xia Z."/>
            <person name="Xiao L."/>
            <person name="Anderson O.D."/>
            <person name="Ouyang S."/>
            <person name="Liang Y."/>
            <person name="Zimin A.V."/>
            <person name="Pertea G."/>
            <person name="Qi P."/>
            <person name="Bennetzen J.L."/>
            <person name="Dai X."/>
            <person name="Dawson M.W."/>
            <person name="Muller H.G."/>
            <person name="Kugler K."/>
            <person name="Rivarola-Duarte L."/>
            <person name="Spannagl M."/>
            <person name="Mayer K.F.X."/>
            <person name="Lu F.H."/>
            <person name="Bevan M.W."/>
            <person name="Leroy P."/>
            <person name="Li P."/>
            <person name="You F.M."/>
            <person name="Sun Q."/>
            <person name="Liu Z."/>
            <person name="Lyons E."/>
            <person name="Wicker T."/>
            <person name="Salzberg S.L."/>
            <person name="Devos K.M."/>
            <person name="Dvorak J."/>
        </authorList>
    </citation>
    <scope>NUCLEOTIDE SEQUENCE [LARGE SCALE GENOMIC DNA]</scope>
    <source>
        <strain evidence="1">cv. AL8/78</strain>
    </source>
</reference>
<sequence length="71" mass="8023">YWDGGSIIVGGNNKSSEEESRWRMGSHIYKEKFFPILEISVTSSVSFEGVSSLCKLRSYGWASWTTPCHSE</sequence>
<reference evidence="1" key="5">
    <citation type="journal article" date="2021" name="G3 (Bethesda)">
        <title>Aegilops tauschii genome assembly Aet v5.0 features greater sequence contiguity and improved annotation.</title>
        <authorList>
            <person name="Wang L."/>
            <person name="Zhu T."/>
            <person name="Rodriguez J.C."/>
            <person name="Deal K.R."/>
            <person name="Dubcovsky J."/>
            <person name="McGuire P.E."/>
            <person name="Lux T."/>
            <person name="Spannagl M."/>
            <person name="Mayer K.F.X."/>
            <person name="Baldrich P."/>
            <person name="Meyers B.C."/>
            <person name="Huo N."/>
            <person name="Gu Y.Q."/>
            <person name="Zhou H."/>
            <person name="Devos K.M."/>
            <person name="Bennetzen J.L."/>
            <person name="Unver T."/>
            <person name="Budak H."/>
            <person name="Gulick P.J."/>
            <person name="Galiba G."/>
            <person name="Kalapos B."/>
            <person name="Nelson D.R."/>
            <person name="Li P."/>
            <person name="You F.M."/>
            <person name="Luo M.C."/>
            <person name="Dvorak J."/>
        </authorList>
    </citation>
    <scope>NUCLEOTIDE SEQUENCE [LARGE SCALE GENOMIC DNA]</scope>
    <source>
        <strain evidence="1">cv. AL8/78</strain>
    </source>
</reference>
<dbReference type="AlphaFoldDB" id="A0A453H4V9"/>
<reference evidence="2" key="1">
    <citation type="journal article" date="2014" name="Science">
        <title>Ancient hybridizations among the ancestral genomes of bread wheat.</title>
        <authorList>
            <consortium name="International Wheat Genome Sequencing Consortium,"/>
            <person name="Marcussen T."/>
            <person name="Sandve S.R."/>
            <person name="Heier L."/>
            <person name="Spannagl M."/>
            <person name="Pfeifer M."/>
            <person name="Jakobsen K.S."/>
            <person name="Wulff B.B."/>
            <person name="Steuernagel B."/>
            <person name="Mayer K.F."/>
            <person name="Olsen O.A."/>
        </authorList>
    </citation>
    <scope>NUCLEOTIDE SEQUENCE [LARGE SCALE GENOMIC DNA]</scope>
    <source>
        <strain evidence="2">cv. AL8/78</strain>
    </source>
</reference>
<organism evidence="1 2">
    <name type="scientific">Aegilops tauschii subsp. strangulata</name>
    <name type="common">Goatgrass</name>
    <dbReference type="NCBI Taxonomy" id="200361"/>
    <lineage>
        <taxon>Eukaryota</taxon>
        <taxon>Viridiplantae</taxon>
        <taxon>Streptophyta</taxon>
        <taxon>Embryophyta</taxon>
        <taxon>Tracheophyta</taxon>
        <taxon>Spermatophyta</taxon>
        <taxon>Magnoliopsida</taxon>
        <taxon>Liliopsida</taxon>
        <taxon>Poales</taxon>
        <taxon>Poaceae</taxon>
        <taxon>BOP clade</taxon>
        <taxon>Pooideae</taxon>
        <taxon>Triticodae</taxon>
        <taxon>Triticeae</taxon>
        <taxon>Triticinae</taxon>
        <taxon>Aegilops</taxon>
    </lineage>
</organism>
<evidence type="ECO:0000313" key="1">
    <source>
        <dbReference type="EnsemblPlants" id="AET4Gv20066600.8"/>
    </source>
</evidence>
<protein>
    <submittedName>
        <fullName evidence="1">Uncharacterized protein</fullName>
    </submittedName>
</protein>
<evidence type="ECO:0000313" key="2">
    <source>
        <dbReference type="Proteomes" id="UP000015105"/>
    </source>
</evidence>
<proteinExistence type="predicted"/>
<dbReference type="Gramene" id="AET4Gv20066600.8">
    <property type="protein sequence ID" value="AET4Gv20066600.8"/>
    <property type="gene ID" value="AET4Gv20066600"/>
</dbReference>